<dbReference type="AlphaFoldDB" id="A0AAD7ABI3"/>
<evidence type="ECO:0000313" key="2">
    <source>
        <dbReference type="EMBL" id="KAJ7354304.1"/>
    </source>
</evidence>
<gene>
    <name evidence="2" type="ORF">DFH08DRAFT_804226</name>
</gene>
<protein>
    <submittedName>
        <fullName evidence="2">Uncharacterized protein</fullName>
    </submittedName>
</protein>
<organism evidence="2 3">
    <name type="scientific">Mycena albidolilacea</name>
    <dbReference type="NCBI Taxonomy" id="1033008"/>
    <lineage>
        <taxon>Eukaryota</taxon>
        <taxon>Fungi</taxon>
        <taxon>Dikarya</taxon>
        <taxon>Basidiomycota</taxon>
        <taxon>Agaricomycotina</taxon>
        <taxon>Agaricomycetes</taxon>
        <taxon>Agaricomycetidae</taxon>
        <taxon>Agaricales</taxon>
        <taxon>Marasmiineae</taxon>
        <taxon>Mycenaceae</taxon>
        <taxon>Mycena</taxon>
    </lineage>
</organism>
<feature type="region of interest" description="Disordered" evidence="1">
    <location>
        <begin position="309"/>
        <end position="368"/>
    </location>
</feature>
<proteinExistence type="predicted"/>
<accession>A0AAD7ABI3</accession>
<evidence type="ECO:0000256" key="1">
    <source>
        <dbReference type="SAM" id="MobiDB-lite"/>
    </source>
</evidence>
<reference evidence="2" key="1">
    <citation type="submission" date="2023-03" db="EMBL/GenBank/DDBJ databases">
        <title>Massive genome expansion in bonnet fungi (Mycena s.s.) driven by repeated elements and novel gene families across ecological guilds.</title>
        <authorList>
            <consortium name="Lawrence Berkeley National Laboratory"/>
            <person name="Harder C.B."/>
            <person name="Miyauchi S."/>
            <person name="Viragh M."/>
            <person name="Kuo A."/>
            <person name="Thoen E."/>
            <person name="Andreopoulos B."/>
            <person name="Lu D."/>
            <person name="Skrede I."/>
            <person name="Drula E."/>
            <person name="Henrissat B."/>
            <person name="Morin E."/>
            <person name="Kohler A."/>
            <person name="Barry K."/>
            <person name="LaButti K."/>
            <person name="Morin E."/>
            <person name="Salamov A."/>
            <person name="Lipzen A."/>
            <person name="Mereny Z."/>
            <person name="Hegedus B."/>
            <person name="Baldrian P."/>
            <person name="Stursova M."/>
            <person name="Weitz H."/>
            <person name="Taylor A."/>
            <person name="Grigoriev I.V."/>
            <person name="Nagy L.G."/>
            <person name="Martin F."/>
            <person name="Kauserud H."/>
        </authorList>
    </citation>
    <scope>NUCLEOTIDE SEQUENCE</scope>
    <source>
        <strain evidence="2">CBHHK002</strain>
    </source>
</reference>
<name>A0AAD7ABI3_9AGAR</name>
<feature type="compositionally biased region" description="Low complexity" evidence="1">
    <location>
        <begin position="312"/>
        <end position="338"/>
    </location>
</feature>
<sequence>MSPDSDWPSHNDYGLPLMGFISALTVNQCIALDIPTILPAGSVHVVWWSKVVPDDTLFIVGDGIPCQSDIHKFIGHQTTQFAAGFRSVVLEISGLWTLWDNLYCYRKNQLTPKLKKLREELLSDLPENLAFVYNKHSVHWAPCMVAMADHIVFQGDSLDMDNDPEMLLKLRWLLHDVTYTQGDWSESPLPIAHQGAASGSCAIISLSSIASYVEPTIPPWSPSKASEFHQQWLSDFFAGILLAAPDPNGSCLTFFIPSLLPILTRLCKVLPPTIDIQFDGEVEVTNSLSMPAAPPNSIRMPAAFPVGAKPTSSNFDSNSNSNSDSSESEFSPLLLSSPRKVYAPTVPRGESRSPSKLPDAPLDPQRPQILMEFDSLEAAVHHVSLHSAPW</sequence>
<dbReference type="Proteomes" id="UP001218218">
    <property type="component" value="Unassembled WGS sequence"/>
</dbReference>
<comment type="caution">
    <text evidence="2">The sequence shown here is derived from an EMBL/GenBank/DDBJ whole genome shotgun (WGS) entry which is preliminary data.</text>
</comment>
<dbReference type="EMBL" id="JARIHO010000010">
    <property type="protein sequence ID" value="KAJ7354304.1"/>
    <property type="molecule type" value="Genomic_DNA"/>
</dbReference>
<keyword evidence="3" id="KW-1185">Reference proteome</keyword>
<evidence type="ECO:0000313" key="3">
    <source>
        <dbReference type="Proteomes" id="UP001218218"/>
    </source>
</evidence>